<protein>
    <submittedName>
        <fullName evidence="8">Efflux transporter periplasmic adaptor subunit</fullName>
    </submittedName>
</protein>
<evidence type="ECO:0000256" key="3">
    <source>
        <dbReference type="ARBA" id="ARBA00023054"/>
    </source>
</evidence>
<dbReference type="EMBL" id="MTHD01000003">
    <property type="protein sequence ID" value="OMG53671.1"/>
    <property type="molecule type" value="Genomic_DNA"/>
</dbReference>
<feature type="domain" description="Multidrug resistance protein MdtA-like barrel-sandwich hybrid" evidence="6">
    <location>
        <begin position="83"/>
        <end position="240"/>
    </location>
</feature>
<keyword evidence="5" id="KW-1133">Transmembrane helix</keyword>
<evidence type="ECO:0000259" key="6">
    <source>
        <dbReference type="Pfam" id="PF25917"/>
    </source>
</evidence>
<comment type="caution">
    <text evidence="8">The sequence shown here is derived from an EMBL/GenBank/DDBJ whole genome shotgun (WGS) entry which is preliminary data.</text>
</comment>
<dbReference type="AlphaFoldDB" id="A0A1R1I4K3"/>
<keyword evidence="3" id="KW-0175">Coiled coil</keyword>
<gene>
    <name evidence="8" type="ORF">BJN45_09545</name>
</gene>
<evidence type="ECO:0000313" key="8">
    <source>
        <dbReference type="EMBL" id="OMG53671.1"/>
    </source>
</evidence>
<keyword evidence="9" id="KW-1185">Reference proteome</keyword>
<dbReference type="InterPro" id="IPR058625">
    <property type="entry name" value="MdtA-like_BSH"/>
</dbReference>
<dbReference type="Proteomes" id="UP000187526">
    <property type="component" value="Unassembled WGS sequence"/>
</dbReference>
<dbReference type="Pfam" id="PF25917">
    <property type="entry name" value="BSH_RND"/>
    <property type="match status" value="1"/>
</dbReference>
<sequence length="428" mass="44458">MTTKIPPATDSLRQLLDGARHATAPAGYRRWYIIAGVALVLIAAALFLGGSTAPTGRYLTETAARGALLVSASASGTLQPTKSVDVGSELSGTLAEVLVQENDLVKKGQVLARLDTAKLEDAVIESRAAVAAATAGVAEARATQAENRAALARMQRVAELSGGKVPARTELEAAEAAVLRAEAAEASAQAKVTQAQATLKTNETNLTKATVRSPVDGVVLTRKVEPGQTVAAQMTTPVLFVLAEDLTRMELQVKVDEADVAAVKPGQPASFTVSAWPGRKFPANIRRVGLGATTTDNVVTYKTVLDVTNDDLALRPGMTATATIVTAERSDALLVANAALRYTPAETAPTTGGSLLSRLVPRPPDQPKTRPTAAAANGKSQQVWVLDNGAPRAVDVVTGVSNGRFTEITGGELQAGMAVITEYQAIKP</sequence>
<dbReference type="NCBIfam" id="TIGR01730">
    <property type="entry name" value="RND_mfp"/>
    <property type="match status" value="1"/>
</dbReference>
<dbReference type="GO" id="GO:0016020">
    <property type="term" value="C:membrane"/>
    <property type="evidence" value="ECO:0007669"/>
    <property type="project" value="InterPro"/>
</dbReference>
<accession>A0A1R1I4K3</accession>
<name>A0A1R1I4K3_9RHOO</name>
<dbReference type="OrthoDB" id="9784484at2"/>
<comment type="similarity">
    <text evidence="2">Belongs to the membrane fusion protein (MFP) (TC 8.A.1) family.</text>
</comment>
<dbReference type="GO" id="GO:0030313">
    <property type="term" value="C:cell envelope"/>
    <property type="evidence" value="ECO:0007669"/>
    <property type="project" value="UniProtKB-SubCell"/>
</dbReference>
<reference evidence="8 9" key="1">
    <citation type="submission" date="2016-10" db="EMBL/GenBank/DDBJ databases">
        <title>Alkaliphiles isolated from bioreactors.</title>
        <authorList>
            <person name="Salah Z."/>
            <person name="Rout S.P."/>
            <person name="Humphreys P.N."/>
        </authorList>
    </citation>
    <scope>NUCLEOTIDE SEQUENCE [LARGE SCALE GENOMIC DNA]</scope>
    <source>
        <strain evidence="8 9">ZS02</strain>
    </source>
</reference>
<keyword evidence="5" id="KW-0472">Membrane</keyword>
<dbReference type="STRING" id="418702.BJN45_09545"/>
<keyword evidence="5" id="KW-0812">Transmembrane</keyword>
<dbReference type="Pfam" id="PF25954">
    <property type="entry name" value="Beta-barrel_RND_2"/>
    <property type="match status" value="1"/>
</dbReference>
<dbReference type="PANTHER" id="PTHR32347">
    <property type="entry name" value="EFFLUX SYSTEM COMPONENT YKNX-RELATED"/>
    <property type="match status" value="1"/>
</dbReference>
<dbReference type="InterPro" id="IPR058792">
    <property type="entry name" value="Beta-barrel_RND_2"/>
</dbReference>
<evidence type="ECO:0000256" key="1">
    <source>
        <dbReference type="ARBA" id="ARBA00004196"/>
    </source>
</evidence>
<comment type="subcellular location">
    <subcellularLocation>
        <location evidence="1">Cell envelope</location>
    </subcellularLocation>
</comment>
<dbReference type="PANTHER" id="PTHR32347:SF14">
    <property type="entry name" value="EFFLUX SYSTEM COMPONENT YKNX-RELATED"/>
    <property type="match status" value="1"/>
</dbReference>
<dbReference type="RefSeq" id="WP_076094594.1">
    <property type="nucleotide sequence ID" value="NZ_MTHD01000003.1"/>
</dbReference>
<proteinExistence type="inferred from homology"/>
<dbReference type="SUPFAM" id="SSF111369">
    <property type="entry name" value="HlyD-like secretion proteins"/>
    <property type="match status" value="1"/>
</dbReference>
<feature type="domain" description="CusB-like beta-barrel" evidence="7">
    <location>
        <begin position="251"/>
        <end position="326"/>
    </location>
</feature>
<dbReference type="InterPro" id="IPR050465">
    <property type="entry name" value="UPF0194_transport"/>
</dbReference>
<feature type="transmembrane region" description="Helical" evidence="5">
    <location>
        <begin position="31"/>
        <end position="49"/>
    </location>
</feature>
<evidence type="ECO:0000313" key="9">
    <source>
        <dbReference type="Proteomes" id="UP000187526"/>
    </source>
</evidence>
<dbReference type="InterPro" id="IPR006143">
    <property type="entry name" value="RND_pump_MFP"/>
</dbReference>
<dbReference type="Gene3D" id="2.40.30.170">
    <property type="match status" value="1"/>
</dbReference>
<feature type="region of interest" description="Disordered" evidence="4">
    <location>
        <begin position="347"/>
        <end position="379"/>
    </location>
</feature>
<evidence type="ECO:0000259" key="7">
    <source>
        <dbReference type="Pfam" id="PF25954"/>
    </source>
</evidence>
<evidence type="ECO:0000256" key="5">
    <source>
        <dbReference type="SAM" id="Phobius"/>
    </source>
</evidence>
<dbReference type="Gene3D" id="2.40.50.100">
    <property type="match status" value="2"/>
</dbReference>
<evidence type="ECO:0000256" key="2">
    <source>
        <dbReference type="ARBA" id="ARBA00009477"/>
    </source>
</evidence>
<evidence type="ECO:0000256" key="4">
    <source>
        <dbReference type="SAM" id="MobiDB-lite"/>
    </source>
</evidence>
<organism evidence="8 9">
    <name type="scientific">Azonexus hydrophilus</name>
    <dbReference type="NCBI Taxonomy" id="418702"/>
    <lineage>
        <taxon>Bacteria</taxon>
        <taxon>Pseudomonadati</taxon>
        <taxon>Pseudomonadota</taxon>
        <taxon>Betaproteobacteria</taxon>
        <taxon>Rhodocyclales</taxon>
        <taxon>Azonexaceae</taxon>
        <taxon>Azonexus</taxon>
    </lineage>
</organism>
<dbReference type="GO" id="GO:0022857">
    <property type="term" value="F:transmembrane transporter activity"/>
    <property type="evidence" value="ECO:0007669"/>
    <property type="project" value="InterPro"/>
</dbReference>